<accession>A0ACC1TP84</accession>
<gene>
    <name evidence="1" type="ORF">F5876DRAFT_68889</name>
</gene>
<sequence length="172" mass="19022">MDNVNFQAAQKKLQDSIIKEGVETGNITMIKIPLGSYTPGTLNMKGNGTLLRTINFKLFLFCSDLSLASEIVDAINQCRPSSLNPDVEKPSQFESSSNSITTTPFMDSPRSRNPSPSSLDLEREEEKEKRAAEEQKEAEGKARKLAKEKAGTVASKQAQREEEENARKRAAD</sequence>
<reference evidence="1" key="1">
    <citation type="submission" date="2022-09" db="EMBL/GenBank/DDBJ databases">
        <title>A Global Phylogenomic Analysis of the Shiitake Genus Lentinula.</title>
        <authorList>
            <consortium name="DOE Joint Genome Institute"/>
            <person name="Sierra-Patev S."/>
            <person name="Min B."/>
            <person name="Naranjo-Ortiz M."/>
            <person name="Looney B."/>
            <person name="Konkel Z."/>
            <person name="Slot J.C."/>
            <person name="Sakamoto Y."/>
            <person name="Steenwyk J.L."/>
            <person name="Rokas A."/>
            <person name="Carro J."/>
            <person name="Camarero S."/>
            <person name="Ferreira P."/>
            <person name="Molpeceres G."/>
            <person name="Ruiz-Duenas F.J."/>
            <person name="Serrano A."/>
            <person name="Henrissat B."/>
            <person name="Drula E."/>
            <person name="Hughes K.W."/>
            <person name="Mata J.L."/>
            <person name="Ishikawa N.K."/>
            <person name="Vargas-Isla R."/>
            <person name="Ushijima S."/>
            <person name="Smith C.A."/>
            <person name="Ahrendt S."/>
            <person name="Andreopoulos W."/>
            <person name="He G."/>
            <person name="Labutti K."/>
            <person name="Lipzen A."/>
            <person name="Ng V."/>
            <person name="Riley R."/>
            <person name="Sandor L."/>
            <person name="Barry K."/>
            <person name="Martinez A.T."/>
            <person name="Xiao Y."/>
            <person name="Gibbons J.G."/>
            <person name="Terashima K."/>
            <person name="Grigoriev I.V."/>
            <person name="Hibbett D.S."/>
        </authorList>
    </citation>
    <scope>NUCLEOTIDE SEQUENCE</scope>
    <source>
        <strain evidence="1">TMI1499</strain>
    </source>
</reference>
<proteinExistence type="predicted"/>
<keyword evidence="2" id="KW-1185">Reference proteome</keyword>
<organism evidence="1 2">
    <name type="scientific">Lentinula aff. lateritia</name>
    <dbReference type="NCBI Taxonomy" id="2804960"/>
    <lineage>
        <taxon>Eukaryota</taxon>
        <taxon>Fungi</taxon>
        <taxon>Dikarya</taxon>
        <taxon>Basidiomycota</taxon>
        <taxon>Agaricomycotina</taxon>
        <taxon>Agaricomycetes</taxon>
        <taxon>Agaricomycetidae</taxon>
        <taxon>Agaricales</taxon>
        <taxon>Marasmiineae</taxon>
        <taxon>Omphalotaceae</taxon>
        <taxon>Lentinula</taxon>
    </lineage>
</organism>
<evidence type="ECO:0000313" key="2">
    <source>
        <dbReference type="Proteomes" id="UP001163835"/>
    </source>
</evidence>
<protein>
    <submittedName>
        <fullName evidence="1">Uncharacterized protein</fullName>
    </submittedName>
</protein>
<evidence type="ECO:0000313" key="1">
    <source>
        <dbReference type="EMBL" id="KAJ3806522.1"/>
    </source>
</evidence>
<dbReference type="Proteomes" id="UP001163835">
    <property type="component" value="Unassembled WGS sequence"/>
</dbReference>
<name>A0ACC1TP84_9AGAR</name>
<dbReference type="EMBL" id="MU795413">
    <property type="protein sequence ID" value="KAJ3806522.1"/>
    <property type="molecule type" value="Genomic_DNA"/>
</dbReference>
<comment type="caution">
    <text evidence="1">The sequence shown here is derived from an EMBL/GenBank/DDBJ whole genome shotgun (WGS) entry which is preliminary data.</text>
</comment>